<gene>
    <name evidence="3" type="ORF">AFUS01_LOCUS31494</name>
</gene>
<keyword evidence="4" id="KW-1185">Reference proteome</keyword>
<dbReference type="Proteomes" id="UP000708208">
    <property type="component" value="Unassembled WGS sequence"/>
</dbReference>
<dbReference type="PROSITE" id="PS50191">
    <property type="entry name" value="CRAL_TRIO"/>
    <property type="match status" value="1"/>
</dbReference>
<organism evidence="3 4">
    <name type="scientific">Allacma fusca</name>
    <dbReference type="NCBI Taxonomy" id="39272"/>
    <lineage>
        <taxon>Eukaryota</taxon>
        <taxon>Metazoa</taxon>
        <taxon>Ecdysozoa</taxon>
        <taxon>Arthropoda</taxon>
        <taxon>Hexapoda</taxon>
        <taxon>Collembola</taxon>
        <taxon>Symphypleona</taxon>
        <taxon>Sminthuridae</taxon>
        <taxon>Allacma</taxon>
    </lineage>
</organism>
<evidence type="ECO:0000259" key="2">
    <source>
        <dbReference type="PROSITE" id="PS50191"/>
    </source>
</evidence>
<protein>
    <recommendedName>
        <fullName evidence="2">CRAL-TRIO domain-containing protein</fullName>
    </recommendedName>
</protein>
<reference evidence="3" key="1">
    <citation type="submission" date="2021-06" db="EMBL/GenBank/DDBJ databases">
        <authorList>
            <person name="Hodson N. C."/>
            <person name="Mongue J. A."/>
            <person name="Jaron S. K."/>
        </authorList>
    </citation>
    <scope>NUCLEOTIDE SEQUENCE</scope>
</reference>
<dbReference type="InterPro" id="IPR001251">
    <property type="entry name" value="CRAL-TRIO_dom"/>
</dbReference>
<evidence type="ECO:0000256" key="1">
    <source>
        <dbReference type="SAM" id="Coils"/>
    </source>
</evidence>
<comment type="caution">
    <text evidence="3">The sequence shown here is derived from an EMBL/GenBank/DDBJ whole genome shotgun (WGS) entry which is preliminary data.</text>
</comment>
<dbReference type="GO" id="GO:0005737">
    <property type="term" value="C:cytoplasm"/>
    <property type="evidence" value="ECO:0007669"/>
    <property type="project" value="TreeGrafter"/>
</dbReference>
<sequence length="259" mass="30376">MSSSQVSDYEDYSSKLQKLKLQISDVIEKVPEFEEDFYLYFYLKAEKFSVDKAETNIRENLKWRAETNVDHLLKMDYTPEVFNAFPFYKDGKTKGDMIVWRGNAGKYRFSQELKRHGEDKCLTYWLQILIKGEKQIFDNIRELTQAGLTLDEINKLPLINKNWLVLNMGGLAYNELLSAPTMRFLVNLVRIVVTYFPFMDGTVVFVNAGKLMEMFFKLIRPFLKGSNVDLIVFDSDSKKWKTFIYEHVDPSQICVSKKN</sequence>
<dbReference type="OrthoDB" id="8292922at2759"/>
<feature type="domain" description="CRAL-TRIO" evidence="2">
    <location>
        <begin position="126"/>
        <end position="259"/>
    </location>
</feature>
<dbReference type="EMBL" id="CAJVCH010501252">
    <property type="protein sequence ID" value="CAG7821139.1"/>
    <property type="molecule type" value="Genomic_DNA"/>
</dbReference>
<proteinExistence type="predicted"/>
<evidence type="ECO:0000313" key="3">
    <source>
        <dbReference type="EMBL" id="CAG7821139.1"/>
    </source>
</evidence>
<keyword evidence="1" id="KW-0175">Coiled coil</keyword>
<feature type="coiled-coil region" evidence="1">
    <location>
        <begin position="9"/>
        <end position="36"/>
    </location>
</feature>
<dbReference type="PANTHER" id="PTHR23324:SF83">
    <property type="entry name" value="SEC14-LIKE PROTEIN 2"/>
    <property type="match status" value="1"/>
</dbReference>
<accession>A0A8J2KXI0</accession>
<dbReference type="InterPro" id="IPR051064">
    <property type="entry name" value="SEC14/CRAL-TRIO_domain"/>
</dbReference>
<dbReference type="PANTHER" id="PTHR23324">
    <property type="entry name" value="SEC14 RELATED PROTEIN"/>
    <property type="match status" value="1"/>
</dbReference>
<name>A0A8J2KXI0_9HEXA</name>
<dbReference type="AlphaFoldDB" id="A0A8J2KXI0"/>
<evidence type="ECO:0000313" key="4">
    <source>
        <dbReference type="Proteomes" id="UP000708208"/>
    </source>
</evidence>
<dbReference type="Pfam" id="PF00650">
    <property type="entry name" value="CRAL_TRIO"/>
    <property type="match status" value="1"/>
</dbReference>